<evidence type="ECO:0000313" key="3">
    <source>
        <dbReference type="Proteomes" id="UP000181985"/>
    </source>
</evidence>
<dbReference type="AlphaFoldDB" id="A0A1J0VGQ7"/>
<feature type="compositionally biased region" description="Basic and acidic residues" evidence="1">
    <location>
        <begin position="39"/>
        <end position="57"/>
    </location>
</feature>
<feature type="region of interest" description="Disordered" evidence="1">
    <location>
        <begin position="30"/>
        <end position="90"/>
    </location>
</feature>
<protein>
    <submittedName>
        <fullName evidence="2">Uncharacterized protein</fullName>
    </submittedName>
</protein>
<evidence type="ECO:0000313" key="2">
    <source>
        <dbReference type="EMBL" id="APE31209.1"/>
    </source>
</evidence>
<dbReference type="OrthoDB" id="6362681at2"/>
<dbReference type="RefSeq" id="WP_071944108.1">
    <property type="nucleotide sequence ID" value="NZ_CP018139.1"/>
</dbReference>
<dbReference type="KEGG" id="hsi:BOX17_09765"/>
<keyword evidence="3" id="KW-1185">Reference proteome</keyword>
<accession>A0A1J0VGQ7</accession>
<evidence type="ECO:0000256" key="1">
    <source>
        <dbReference type="SAM" id="MobiDB-lite"/>
    </source>
</evidence>
<reference evidence="3" key="1">
    <citation type="submission" date="2016-11" db="EMBL/GenBank/DDBJ databases">
        <title>Halolamina sediminis sp. nov., an extremely halophilic archaeon isolated from solar salt.</title>
        <authorList>
            <person name="Koh H.-W."/>
            <person name="Rani S."/>
            <person name="Park S.-J."/>
        </authorList>
    </citation>
    <scope>NUCLEOTIDE SEQUENCE [LARGE SCALE GENOMIC DNA]</scope>
    <source>
        <strain evidence="3">Hb3</strain>
    </source>
</reference>
<gene>
    <name evidence="2" type="ORF">BOX17_09765</name>
</gene>
<sequence length="277" mass="30208">MTPEPQRLQYLEAMGLTAWVSRYRLPNALPTQEAEWEEPASRDAAPRAPGERLHALVDEVAEARATAPREAPADPEPRHRPPAGPGKARALLGDMAPAAEEAASDQSVATRPTTAPGEALRFTLQVACLDGRWLILLPREASPGASEARLLRHLLQAAGVVPEQMPPFEAFRWPQVEGLPVEAPLEEAGEGLQAFLAGRRRRGWVPERLLVFGHDAVLDDLLGLAEGHCPLLALPAWQGPDLGELEGSAEAKRALWPMMAGWRQAWQDGLHDEHDPD</sequence>
<proteinExistence type="predicted"/>
<organism evidence="2 3">
    <name type="scientific">Halomonas aestuarii</name>
    <dbReference type="NCBI Taxonomy" id="1897729"/>
    <lineage>
        <taxon>Bacteria</taxon>
        <taxon>Pseudomonadati</taxon>
        <taxon>Pseudomonadota</taxon>
        <taxon>Gammaproteobacteria</taxon>
        <taxon>Oceanospirillales</taxon>
        <taxon>Halomonadaceae</taxon>
        <taxon>Halomonas</taxon>
    </lineage>
</organism>
<dbReference type="Proteomes" id="UP000181985">
    <property type="component" value="Chromosome"/>
</dbReference>
<name>A0A1J0VGQ7_9GAMM</name>
<dbReference type="EMBL" id="CP018139">
    <property type="protein sequence ID" value="APE31209.1"/>
    <property type="molecule type" value="Genomic_DNA"/>
</dbReference>